<reference evidence="2 3" key="1">
    <citation type="submission" date="2020-07" db="EMBL/GenBank/DDBJ databases">
        <title>Halosimplex litoreum sp. nov. and Halosimplex rubrum sp. nov., isolated from different salt environments.</title>
        <authorList>
            <person name="Cui H."/>
        </authorList>
    </citation>
    <scope>NUCLEOTIDE SEQUENCE [LARGE SCALE GENOMIC DNA]</scope>
    <source>
        <strain evidence="2 3">R2</strain>
    </source>
</reference>
<dbReference type="Gene3D" id="1.10.260.40">
    <property type="entry name" value="lambda repressor-like DNA-binding domains"/>
    <property type="match status" value="1"/>
</dbReference>
<evidence type="ECO:0000256" key="1">
    <source>
        <dbReference type="SAM" id="MobiDB-lite"/>
    </source>
</evidence>
<proteinExistence type="predicted"/>
<accession>A0A7D5TTZ1</accession>
<dbReference type="AlphaFoldDB" id="A0A7D5TTZ1"/>
<dbReference type="CDD" id="cd00093">
    <property type="entry name" value="HTH_XRE"/>
    <property type="match status" value="1"/>
</dbReference>
<dbReference type="RefSeq" id="WP_179917861.1">
    <property type="nucleotide sequence ID" value="NZ_CP058909.1"/>
</dbReference>
<feature type="compositionally biased region" description="Basic and acidic residues" evidence="1">
    <location>
        <begin position="210"/>
        <end position="253"/>
    </location>
</feature>
<dbReference type="Proteomes" id="UP000509346">
    <property type="component" value="Chromosome"/>
</dbReference>
<dbReference type="Gene3D" id="3.40.50.300">
    <property type="entry name" value="P-loop containing nucleotide triphosphate hydrolases"/>
    <property type="match status" value="1"/>
</dbReference>
<dbReference type="InterPro" id="IPR001387">
    <property type="entry name" value="Cro/C1-type_HTH"/>
</dbReference>
<dbReference type="InterPro" id="IPR010982">
    <property type="entry name" value="Lambda_DNA-bd_dom_sf"/>
</dbReference>
<dbReference type="KEGG" id="hpel:HZS54_14695"/>
<dbReference type="InterPro" id="IPR027417">
    <property type="entry name" value="P-loop_NTPase"/>
</dbReference>
<gene>
    <name evidence="2" type="ORF">HZS54_14695</name>
</gene>
<evidence type="ECO:0000313" key="3">
    <source>
        <dbReference type="Proteomes" id="UP000509346"/>
    </source>
</evidence>
<name>A0A7D5TTZ1_9EURY</name>
<evidence type="ECO:0000313" key="2">
    <source>
        <dbReference type="EMBL" id="QLH82792.1"/>
    </source>
</evidence>
<dbReference type="GO" id="GO:0003677">
    <property type="term" value="F:DNA binding"/>
    <property type="evidence" value="ECO:0007669"/>
    <property type="project" value="InterPro"/>
</dbReference>
<feature type="region of interest" description="Disordered" evidence="1">
    <location>
        <begin position="210"/>
        <end position="280"/>
    </location>
</feature>
<dbReference type="GeneID" id="56083862"/>
<keyword evidence="3" id="KW-1185">Reference proteome</keyword>
<sequence>MATAEDSPSEEIENYPTLSEENPLGKLYRKRVAQNRDLTVLVASWDLERGQGKTTLAMRLAAACDRTEDGITEDKASLSAKELTDAYTREPPGSSLVFDEAMGEVSNRRSMSSVNEAMRSIIGMGRVEQKYLFLTAPGVHQVDKDIRAMCDIWILTRELGESQMFRVKWNPFAGHEQTHDWGTLTWPGDLPGELSDTYDYLTREKRRRLRGEGDDGKGYVDAEDAAKDAEQAAEDARRQKRDEMLREMYRNSDDMTQQDLADAVGLSRSRVGDILSESGD</sequence>
<dbReference type="OrthoDB" id="204371at2157"/>
<protein>
    <submittedName>
        <fullName evidence="2">Uncharacterized protein</fullName>
    </submittedName>
</protein>
<dbReference type="EMBL" id="CP058909">
    <property type="protein sequence ID" value="QLH82792.1"/>
    <property type="molecule type" value="Genomic_DNA"/>
</dbReference>
<organism evidence="2 3">
    <name type="scientific">Halosimplex pelagicum</name>
    <dbReference type="NCBI Taxonomy" id="869886"/>
    <lineage>
        <taxon>Archaea</taxon>
        <taxon>Methanobacteriati</taxon>
        <taxon>Methanobacteriota</taxon>
        <taxon>Stenosarchaea group</taxon>
        <taxon>Halobacteria</taxon>
        <taxon>Halobacteriales</taxon>
        <taxon>Haloarculaceae</taxon>
        <taxon>Halosimplex</taxon>
    </lineage>
</organism>